<organism evidence="8 9">
    <name type="scientific">Bacillus carboniphilus</name>
    <dbReference type="NCBI Taxonomy" id="86663"/>
    <lineage>
        <taxon>Bacteria</taxon>
        <taxon>Bacillati</taxon>
        <taxon>Bacillota</taxon>
        <taxon>Bacilli</taxon>
        <taxon>Bacillales</taxon>
        <taxon>Bacillaceae</taxon>
        <taxon>Bacillus</taxon>
    </lineage>
</organism>
<dbReference type="Proteomes" id="UP001197974">
    <property type="component" value="Chromosome"/>
</dbReference>
<reference evidence="8 9" key="1">
    <citation type="submission" date="2023-06" db="EMBL/GenBank/DDBJ databases">
        <title>Five Gram-positive bacteria isolated from mangrove sediments in Shenzhen, Guangdong, China.</title>
        <authorList>
            <person name="Yu S."/>
            <person name="Zheng W."/>
            <person name="Huang Y."/>
        </authorList>
    </citation>
    <scope>NUCLEOTIDE SEQUENCE [LARGE SCALE GENOMIC DNA]</scope>
    <source>
        <strain evidence="8 9">SaN35-3</strain>
    </source>
</reference>
<accession>A0ABY9JVE3</accession>
<keyword evidence="4" id="KW-0347">Helicase</keyword>
<comment type="similarity">
    <text evidence="1">Belongs to the DNA2/NAM7 helicase family.</text>
</comment>
<evidence type="ECO:0000259" key="6">
    <source>
        <dbReference type="Pfam" id="PF13086"/>
    </source>
</evidence>
<feature type="domain" description="DNA2/NAM7 helicase-like C-terminal" evidence="7">
    <location>
        <begin position="391"/>
        <end position="576"/>
    </location>
</feature>
<proteinExistence type="inferred from homology"/>
<keyword evidence="2" id="KW-0547">Nucleotide-binding</keyword>
<keyword evidence="3" id="KW-0378">Hydrolase</keyword>
<evidence type="ECO:0000313" key="9">
    <source>
        <dbReference type="Proteomes" id="UP001197974"/>
    </source>
</evidence>
<dbReference type="PANTHER" id="PTHR43788:SF8">
    <property type="entry name" value="DNA-BINDING PROTEIN SMUBP-2"/>
    <property type="match status" value="1"/>
</dbReference>
<dbReference type="PANTHER" id="PTHR43788">
    <property type="entry name" value="DNA2/NAM7 HELICASE FAMILY MEMBER"/>
    <property type="match status" value="1"/>
</dbReference>
<dbReference type="InterPro" id="IPR041679">
    <property type="entry name" value="DNA2/NAM7-like_C"/>
</dbReference>
<dbReference type="InterPro" id="IPR047187">
    <property type="entry name" value="SF1_C_Upf1"/>
</dbReference>
<evidence type="ECO:0000256" key="4">
    <source>
        <dbReference type="ARBA" id="ARBA00022806"/>
    </source>
</evidence>
<gene>
    <name evidence="8" type="ORF">LC087_04095</name>
</gene>
<keyword evidence="9" id="KW-1185">Reference proteome</keyword>
<dbReference type="Gene3D" id="3.40.50.300">
    <property type="entry name" value="P-loop containing nucleotide triphosphate hydrolases"/>
    <property type="match status" value="2"/>
</dbReference>
<dbReference type="CDD" id="cd18808">
    <property type="entry name" value="SF1_C_Upf1"/>
    <property type="match status" value="1"/>
</dbReference>
<evidence type="ECO:0000259" key="7">
    <source>
        <dbReference type="Pfam" id="PF13087"/>
    </source>
</evidence>
<dbReference type="Pfam" id="PF13086">
    <property type="entry name" value="AAA_11"/>
    <property type="match status" value="1"/>
</dbReference>
<dbReference type="InterPro" id="IPR041677">
    <property type="entry name" value="DNA2/NAM7_AAA_11"/>
</dbReference>
<dbReference type="Pfam" id="PF13087">
    <property type="entry name" value="AAA_12"/>
    <property type="match status" value="1"/>
</dbReference>
<feature type="domain" description="DNA2/NAM7 helicase helicase" evidence="6">
    <location>
        <begin position="155"/>
        <end position="363"/>
    </location>
</feature>
<evidence type="ECO:0000256" key="3">
    <source>
        <dbReference type="ARBA" id="ARBA00022801"/>
    </source>
</evidence>
<evidence type="ECO:0000256" key="2">
    <source>
        <dbReference type="ARBA" id="ARBA00022741"/>
    </source>
</evidence>
<evidence type="ECO:0000256" key="1">
    <source>
        <dbReference type="ARBA" id="ARBA00007913"/>
    </source>
</evidence>
<evidence type="ECO:0000256" key="5">
    <source>
        <dbReference type="ARBA" id="ARBA00022840"/>
    </source>
</evidence>
<dbReference type="SUPFAM" id="SSF52540">
    <property type="entry name" value="P-loop containing nucleoside triphosphate hydrolases"/>
    <property type="match status" value="1"/>
</dbReference>
<dbReference type="InterPro" id="IPR050534">
    <property type="entry name" value="Coronavir_polyprotein_1ab"/>
</dbReference>
<dbReference type="EMBL" id="CP129013">
    <property type="protein sequence ID" value="WLR43372.1"/>
    <property type="molecule type" value="Genomic_DNA"/>
</dbReference>
<keyword evidence="5" id="KW-0067">ATP-binding</keyword>
<evidence type="ECO:0000313" key="8">
    <source>
        <dbReference type="EMBL" id="WLR43372.1"/>
    </source>
</evidence>
<protein>
    <submittedName>
        <fullName evidence="8">AAA domain-containing protein</fullName>
    </submittedName>
</protein>
<name>A0ABY9JVE3_9BACI</name>
<sequence length="736" mass="84592">MMLNMIKDWQTAINIEIAQLKKYGHTKYRITNGQLIKSGEIFTYYFQTTATVNIPVKTFITLCIDEVEEKAQLLSSEGIGLVIESPRSFGEFIHEGYISHDPWELLEELNVRLDEIKKSKRKRSRVNRLMNPSVNLRHPIEQIKGNVHELVLRSKYNPITFVWGPPGTGKTYTLARVAANKYIKNKKVLILSQSNQAVDVLINEVALFLLKKDKFLEGHVIRYGTNMSGVLLKEVTIDHLLHKSHPSIIVEKTKLSEERKLLKQDLTTSFSQRDTHDLLTIEEKLTKLTEKIRRKEEHLIKDAKVIATTLAKAATDPLIYEQTFDLVIVDEASMAYVPQIAFASSLGKRMIVCGDFKQLPPIAATRHPLVEKWLKEDVFHRCGVVGEKLHPQLFLLREQRRMHPAISAFTNKYIYESRVVDHPCTTQRVELSMKKPFQHHASILLSSIGSGSYCLTDNSSGSRINIWNLLLSFQVIQEAYVNGFRSIGYVTPYRAQASLMNGLLKEIFLEQSIEANIVAATVHRFQGSERDVMVFDSVDSYPQGRAGYLLTGPNSERLLNVAMTRTRGKFVHVCDQNFFKARTKRGKKINQLIEHQQTFDRVVNHQEIGHWIKHHHDHIQWKHALNKEAVIKDLTKVKKQIVIGYEGEALSREWTNILTKYQDKLTIYFKSEIKNLKPTQLFEEIAPFSFINIDNKILWIGQPFDKTKCIEPPFVAIRIEAPSFIQQFMGMLGCSF</sequence>
<dbReference type="InterPro" id="IPR027417">
    <property type="entry name" value="P-loop_NTPase"/>
</dbReference>